<dbReference type="STRING" id="1126833.VN24_08750"/>
<dbReference type="EMBL" id="CP011058">
    <property type="protein sequence ID" value="AJY74648.1"/>
    <property type="molecule type" value="Genomic_DNA"/>
</dbReference>
<dbReference type="HOGENOM" id="CLU_025763_0_0_9"/>
<sequence length="344" mass="36896">MNIFREIIDLGFEQVVFCHDRESGLKAVVAIHSTKAGPALGGCRMRAYMSEDEMIADALRLARGMTYKAAVYGLKYGGGKAVIWGSPATDKNPDKFHALGRFIEGLNGRYITGLDMGTTVSDMDVIRLETRHVTDTSGSIMAKGDFTAEMTAYGVYLGIKAAVKHRLGCDGVGGLTVAVQGLGKVGWRLCSYLHEAGAKLFISDLNKEAAAAAVRIFGAQQVPPDRIWMQACDVFAPCALGGILNDRTIPKLCCAVVAGAANNQLGLERHADLLQERNILYVPDYVINAGGIIITAGELDGGKEEELRSSVEAVQPMLLNLFRMAKDEGITALTAANRLAEQAL</sequence>
<dbReference type="InterPro" id="IPR033524">
    <property type="entry name" value="Glu/Leu/Phe/Val_DH_AS"/>
</dbReference>
<dbReference type="SUPFAM" id="SSF53223">
    <property type="entry name" value="Aminoacid dehydrogenase-like, N-terminal domain"/>
    <property type="match status" value="1"/>
</dbReference>
<dbReference type="SUPFAM" id="SSF51735">
    <property type="entry name" value="NAD(P)-binding Rossmann-fold domains"/>
    <property type="match status" value="1"/>
</dbReference>
<evidence type="ECO:0000259" key="7">
    <source>
        <dbReference type="SMART" id="SM00839"/>
    </source>
</evidence>
<dbReference type="PIRSF" id="PIRSF000188">
    <property type="entry name" value="Phe_leu_dh"/>
    <property type="match status" value="1"/>
</dbReference>
<dbReference type="InterPro" id="IPR036291">
    <property type="entry name" value="NAD(P)-bd_dom_sf"/>
</dbReference>
<dbReference type="CDD" id="cd01075">
    <property type="entry name" value="NAD_bind_Leu_Phe_Val_DH"/>
    <property type="match status" value="1"/>
</dbReference>
<dbReference type="InterPro" id="IPR006095">
    <property type="entry name" value="Glu/Leu/Phe/Val/Trp_DH"/>
</dbReference>
<organism evidence="8 9">
    <name type="scientific">Paenibacillus beijingensis</name>
    <dbReference type="NCBI Taxonomy" id="1126833"/>
    <lineage>
        <taxon>Bacteria</taxon>
        <taxon>Bacillati</taxon>
        <taxon>Bacillota</taxon>
        <taxon>Bacilli</taxon>
        <taxon>Bacillales</taxon>
        <taxon>Paenibacillaceae</taxon>
        <taxon>Paenibacillus</taxon>
    </lineage>
</organism>
<dbReference type="InterPro" id="IPR046346">
    <property type="entry name" value="Aminoacid_DH-like_N_sf"/>
</dbReference>
<feature type="binding site" evidence="5">
    <location>
        <begin position="181"/>
        <end position="186"/>
    </location>
    <ligand>
        <name>NAD(+)</name>
        <dbReference type="ChEBI" id="CHEBI:57540"/>
    </ligand>
</feature>
<dbReference type="Proteomes" id="UP000032633">
    <property type="component" value="Chromosome"/>
</dbReference>
<keyword evidence="2 6" id="KW-0560">Oxidoreductase</keyword>
<reference evidence="9" key="2">
    <citation type="submission" date="2015-03" db="EMBL/GenBank/DDBJ databases">
        <title>Genome sequence of Paenibacillus beijingensis strain DSM 24997T.</title>
        <authorList>
            <person name="Kwak Y."/>
            <person name="Shin J.-H."/>
        </authorList>
    </citation>
    <scope>NUCLEOTIDE SEQUENCE [LARGE SCALE GENOMIC DNA]</scope>
    <source>
        <strain evidence="9">DSM 24997</strain>
    </source>
</reference>
<dbReference type="Pfam" id="PF00208">
    <property type="entry name" value="ELFV_dehydrog"/>
    <property type="match status" value="2"/>
</dbReference>
<evidence type="ECO:0000256" key="1">
    <source>
        <dbReference type="ARBA" id="ARBA00006382"/>
    </source>
</evidence>
<keyword evidence="5" id="KW-0547">Nucleotide-binding</keyword>
<dbReference type="PATRIC" id="fig|1126833.4.peg.1933"/>
<evidence type="ECO:0000256" key="2">
    <source>
        <dbReference type="ARBA" id="ARBA00023002"/>
    </source>
</evidence>
<gene>
    <name evidence="8" type="ORF">VN24_08750</name>
</gene>
<evidence type="ECO:0000256" key="3">
    <source>
        <dbReference type="ARBA" id="ARBA00023027"/>
    </source>
</evidence>
<dbReference type="GO" id="GO:0000166">
    <property type="term" value="F:nucleotide binding"/>
    <property type="evidence" value="ECO:0007669"/>
    <property type="project" value="UniProtKB-KW"/>
</dbReference>
<dbReference type="GO" id="GO:0006520">
    <property type="term" value="P:amino acid metabolic process"/>
    <property type="evidence" value="ECO:0007669"/>
    <property type="project" value="InterPro"/>
</dbReference>
<evidence type="ECO:0000256" key="4">
    <source>
        <dbReference type="PIRSR" id="PIRSR000188-1"/>
    </source>
</evidence>
<dbReference type="Gene3D" id="3.40.50.10860">
    <property type="entry name" value="Leucine Dehydrogenase, chain A, domain 1"/>
    <property type="match status" value="1"/>
</dbReference>
<accession>A0A0D5NIB4</accession>
<dbReference type="SMART" id="SM00839">
    <property type="entry name" value="ELFV_dehydrog"/>
    <property type="match status" value="1"/>
</dbReference>
<keyword evidence="9" id="KW-1185">Reference proteome</keyword>
<dbReference type="PRINTS" id="PR00082">
    <property type="entry name" value="GLFDHDRGNASE"/>
</dbReference>
<proteinExistence type="inferred from homology"/>
<dbReference type="GO" id="GO:0016639">
    <property type="term" value="F:oxidoreductase activity, acting on the CH-NH2 group of donors, NAD or NADP as acceptor"/>
    <property type="evidence" value="ECO:0007669"/>
    <property type="project" value="InterPro"/>
</dbReference>
<dbReference type="Pfam" id="PF02812">
    <property type="entry name" value="ELFV_dehydrog_N"/>
    <property type="match status" value="1"/>
</dbReference>
<feature type="active site" description="Proton donor/acceptor" evidence="4">
    <location>
        <position position="80"/>
    </location>
</feature>
<feature type="domain" description="Glutamate/phenylalanine/leucine/valine/L-tryptophan dehydrogenase C-terminal" evidence="7">
    <location>
        <begin position="144"/>
        <end position="344"/>
    </location>
</feature>
<evidence type="ECO:0000313" key="9">
    <source>
        <dbReference type="Proteomes" id="UP000032633"/>
    </source>
</evidence>
<evidence type="ECO:0000313" key="8">
    <source>
        <dbReference type="EMBL" id="AJY74648.1"/>
    </source>
</evidence>
<dbReference type="InterPro" id="IPR016211">
    <property type="entry name" value="Glu/Phe/Leu/Val/Trp_DH_bac/arc"/>
</dbReference>
<reference evidence="8 9" key="1">
    <citation type="journal article" date="2015" name="J. Biotechnol.">
        <title>Complete genome sequence of Paenibacillus beijingensis 7188(T) (=DSM 24997(T)), a novel rhizobacterium from jujube garden soil.</title>
        <authorList>
            <person name="Kwak Y."/>
            <person name="Shin J.H."/>
        </authorList>
    </citation>
    <scope>NUCLEOTIDE SEQUENCE [LARGE SCALE GENOMIC DNA]</scope>
    <source>
        <strain evidence="8 9">DSM 24997</strain>
    </source>
</reference>
<comment type="similarity">
    <text evidence="1 6">Belongs to the Glu/Leu/Phe/Val dehydrogenases family.</text>
</comment>
<dbReference type="RefSeq" id="WP_045670081.1">
    <property type="nucleotide sequence ID" value="NZ_CP011058.1"/>
</dbReference>
<dbReference type="PROSITE" id="PS00074">
    <property type="entry name" value="GLFV_DEHYDROGENASE"/>
    <property type="match status" value="1"/>
</dbReference>
<dbReference type="OrthoDB" id="9803297at2"/>
<dbReference type="AlphaFoldDB" id="A0A0D5NIB4"/>
<dbReference type="Gene3D" id="3.40.50.720">
    <property type="entry name" value="NAD(P)-binding Rossmann-like Domain"/>
    <property type="match status" value="1"/>
</dbReference>
<protein>
    <recommendedName>
        <fullName evidence="7">Glutamate/phenylalanine/leucine/valine/L-tryptophan dehydrogenase C-terminal domain-containing protein</fullName>
    </recommendedName>
</protein>
<keyword evidence="3 5" id="KW-0520">NAD</keyword>
<evidence type="ECO:0000256" key="5">
    <source>
        <dbReference type="PIRSR" id="PIRSR000188-2"/>
    </source>
</evidence>
<dbReference type="InterPro" id="IPR006097">
    <property type="entry name" value="Glu/Leu/Phe/Val/Trp_DH_dimer"/>
</dbReference>
<dbReference type="KEGG" id="pbj:VN24_08750"/>
<dbReference type="PANTHER" id="PTHR42722:SF1">
    <property type="entry name" value="VALINE DEHYDROGENASE"/>
    <property type="match status" value="1"/>
</dbReference>
<evidence type="ECO:0000256" key="6">
    <source>
        <dbReference type="RuleBase" id="RU004417"/>
    </source>
</evidence>
<dbReference type="InterPro" id="IPR006096">
    <property type="entry name" value="Glu/Leu/Phe/Val/Trp_DH_C"/>
</dbReference>
<dbReference type="PANTHER" id="PTHR42722">
    <property type="entry name" value="LEUCINE DEHYDROGENASE"/>
    <property type="match status" value="1"/>
</dbReference>
<name>A0A0D5NIB4_9BACL</name>
<dbReference type="FunFam" id="3.40.50.10860:FF:000010">
    <property type="entry name" value="Leucine dehydrogenase"/>
    <property type="match status" value="1"/>
</dbReference>